<dbReference type="InterPro" id="IPR044898">
    <property type="entry name" value="CDI_dom_sf"/>
</dbReference>
<dbReference type="InterPro" id="IPR003175">
    <property type="entry name" value="CDI_dom"/>
</dbReference>
<dbReference type="GO" id="GO:0072331">
    <property type="term" value="P:signal transduction by p53 class mediator"/>
    <property type="evidence" value="ECO:0007669"/>
    <property type="project" value="InterPro"/>
</dbReference>
<dbReference type="OrthoDB" id="6373236at2759"/>
<dbReference type="InterPro" id="IPR029841">
    <property type="entry name" value="CDKN1A"/>
</dbReference>
<accession>A0A7J5Z7S1</accession>
<dbReference type="Pfam" id="PF02234">
    <property type="entry name" value="CDI"/>
    <property type="match status" value="1"/>
</dbReference>
<dbReference type="AlphaFoldDB" id="A0A7J5Z7S1"/>
<protein>
    <recommendedName>
        <fullName evidence="3">Cyclin-dependent kinase inhibitor domain-containing protein</fullName>
    </recommendedName>
</protein>
<comment type="similarity">
    <text evidence="1">Belongs to the CDI family.</text>
</comment>
<dbReference type="EMBL" id="JAAKFY010000006">
    <property type="protein sequence ID" value="KAF3856358.1"/>
    <property type="molecule type" value="Genomic_DNA"/>
</dbReference>
<reference evidence="4 5" key="1">
    <citation type="submission" date="2020-03" db="EMBL/GenBank/DDBJ databases">
        <title>Dissostichus mawsoni Genome sequencing and assembly.</title>
        <authorList>
            <person name="Park H."/>
        </authorList>
    </citation>
    <scope>NUCLEOTIDE SEQUENCE [LARGE SCALE GENOMIC DNA]</scope>
    <source>
        <strain evidence="4">DM0001</strain>
        <tissue evidence="4">Muscle</tissue>
    </source>
</reference>
<evidence type="ECO:0000256" key="2">
    <source>
        <dbReference type="ARBA" id="ARBA00023013"/>
    </source>
</evidence>
<evidence type="ECO:0000259" key="3">
    <source>
        <dbReference type="Pfam" id="PF02234"/>
    </source>
</evidence>
<dbReference type="Gene3D" id="4.10.365.10">
    <property type="entry name" value="p27"/>
    <property type="match status" value="1"/>
</dbReference>
<name>A0A7J5Z7S1_DISMA</name>
<dbReference type="PANTHER" id="PTHR46778:SF1">
    <property type="entry name" value="CYCLIN-DEPENDENT KINASE INHIBITOR 1"/>
    <property type="match status" value="1"/>
</dbReference>
<feature type="domain" description="Cyclin-dependent kinase inhibitor" evidence="3">
    <location>
        <begin position="52"/>
        <end position="100"/>
    </location>
</feature>
<dbReference type="Proteomes" id="UP000518266">
    <property type="component" value="Unassembled WGS sequence"/>
</dbReference>
<sequence length="176" mass="20587">MLDRCELGFLTTTTTDYSHVCSCVYRTIFHCITMDLHKQTLSALGNSPARRSLFGPVDREQLQVEYQAALKRDLDQACQRWGFDFVSDKPLEQSVFQWEGIPGSEVPLLYRSCLPWSGKHRSEEENIHCSPERCELHPEKTPERREDTGLKRKQTNITDFYQSKRRFIWTPRKSGE</sequence>
<evidence type="ECO:0000256" key="1">
    <source>
        <dbReference type="ARBA" id="ARBA00006726"/>
    </source>
</evidence>
<keyword evidence="2" id="KW-0649">Protein kinase inhibitor</keyword>
<dbReference type="GO" id="GO:2000045">
    <property type="term" value="P:regulation of G1/S transition of mitotic cell cycle"/>
    <property type="evidence" value="ECO:0007669"/>
    <property type="project" value="TreeGrafter"/>
</dbReference>
<dbReference type="GO" id="GO:0004861">
    <property type="term" value="F:cyclin-dependent protein serine/threonine kinase inhibitor activity"/>
    <property type="evidence" value="ECO:0007669"/>
    <property type="project" value="InterPro"/>
</dbReference>
<proteinExistence type="inferred from homology"/>
<dbReference type="GO" id="GO:0006974">
    <property type="term" value="P:DNA damage response"/>
    <property type="evidence" value="ECO:0007669"/>
    <property type="project" value="TreeGrafter"/>
</dbReference>
<evidence type="ECO:0000313" key="5">
    <source>
        <dbReference type="Proteomes" id="UP000518266"/>
    </source>
</evidence>
<gene>
    <name evidence="4" type="ORF">F7725_017081</name>
</gene>
<dbReference type="GO" id="GO:0005634">
    <property type="term" value="C:nucleus"/>
    <property type="evidence" value="ECO:0007669"/>
    <property type="project" value="InterPro"/>
</dbReference>
<keyword evidence="5" id="KW-1185">Reference proteome</keyword>
<organism evidence="4 5">
    <name type="scientific">Dissostichus mawsoni</name>
    <name type="common">Antarctic cod</name>
    <dbReference type="NCBI Taxonomy" id="36200"/>
    <lineage>
        <taxon>Eukaryota</taxon>
        <taxon>Metazoa</taxon>
        <taxon>Chordata</taxon>
        <taxon>Craniata</taxon>
        <taxon>Vertebrata</taxon>
        <taxon>Euteleostomi</taxon>
        <taxon>Actinopterygii</taxon>
        <taxon>Neopterygii</taxon>
        <taxon>Teleostei</taxon>
        <taxon>Neoteleostei</taxon>
        <taxon>Acanthomorphata</taxon>
        <taxon>Eupercaria</taxon>
        <taxon>Perciformes</taxon>
        <taxon>Notothenioidei</taxon>
        <taxon>Nototheniidae</taxon>
        <taxon>Dissostichus</taxon>
    </lineage>
</organism>
<dbReference type="GO" id="GO:0000307">
    <property type="term" value="C:cyclin-dependent protein kinase holoenzyme complex"/>
    <property type="evidence" value="ECO:0007669"/>
    <property type="project" value="TreeGrafter"/>
</dbReference>
<evidence type="ECO:0000313" key="4">
    <source>
        <dbReference type="EMBL" id="KAF3856358.1"/>
    </source>
</evidence>
<dbReference type="PANTHER" id="PTHR46778">
    <property type="entry name" value="CYCLIN-DEPENDENT KINASE INHIBITOR 1-RELATED"/>
    <property type="match status" value="1"/>
</dbReference>
<comment type="caution">
    <text evidence="4">The sequence shown here is derived from an EMBL/GenBank/DDBJ whole genome shotgun (WGS) entry which is preliminary data.</text>
</comment>